<dbReference type="InterPro" id="IPR052883">
    <property type="entry name" value="Hisactophilin"/>
</dbReference>
<dbReference type="STRING" id="2018661.A0A2A2LA47"/>
<dbReference type="PANTHER" id="PTHR33351:SF1">
    <property type="entry name" value="IG-LIKE DOMAIN-CONTAINING PROTEIN-RELATED"/>
    <property type="match status" value="1"/>
</dbReference>
<comment type="caution">
    <text evidence="1">The sequence shown here is derived from an EMBL/GenBank/DDBJ whole genome shotgun (WGS) entry which is preliminary data.</text>
</comment>
<sequence length="253" mass="27834">MGNPFSKGGFFTKLVEAVPGGGFITAPFHALHGNMEEATKAAMKAVTSSISVLPVPGVSTVISNLTKDAMKELLKPPRTGGPPINGRLRSAVDAADEAKKAGDNEKAARIIVEEGRRCVADNAKALSAEAGGRRRVRSFHGTYLRGTPDDRADFVPVPREWECWYIEDWKGKVALKAIHSPGRFLRAYGNGHVGVAPHHPNDCEEELWTPLQNDDESWSFLNIHGKWLSANRDGSITTVEKCQEWECFRLETW</sequence>
<dbReference type="SUPFAM" id="SSF50405">
    <property type="entry name" value="Actin-crosslinking proteins"/>
    <property type="match status" value="1"/>
</dbReference>
<dbReference type="InterPro" id="IPR008999">
    <property type="entry name" value="Actin-crosslinking"/>
</dbReference>
<keyword evidence="2" id="KW-1185">Reference proteome</keyword>
<evidence type="ECO:0000313" key="1">
    <source>
        <dbReference type="EMBL" id="PAV83060.1"/>
    </source>
</evidence>
<dbReference type="EMBL" id="LIAE01006998">
    <property type="protein sequence ID" value="PAV83060.1"/>
    <property type="molecule type" value="Genomic_DNA"/>
</dbReference>
<dbReference type="GO" id="GO:0051015">
    <property type="term" value="F:actin filament binding"/>
    <property type="evidence" value="ECO:0007669"/>
    <property type="project" value="TreeGrafter"/>
</dbReference>
<dbReference type="GO" id="GO:0030041">
    <property type="term" value="P:actin filament polymerization"/>
    <property type="evidence" value="ECO:0007669"/>
    <property type="project" value="TreeGrafter"/>
</dbReference>
<evidence type="ECO:0000313" key="2">
    <source>
        <dbReference type="Proteomes" id="UP000218231"/>
    </source>
</evidence>
<dbReference type="Gene3D" id="2.80.10.50">
    <property type="match status" value="1"/>
</dbReference>
<proteinExistence type="predicted"/>
<dbReference type="PANTHER" id="PTHR33351">
    <property type="entry name" value="HISACTOPHILIN-1-RELATED"/>
    <property type="match status" value="1"/>
</dbReference>
<gene>
    <name evidence="1" type="ORF">WR25_02593</name>
</gene>
<dbReference type="GO" id="GO:0015629">
    <property type="term" value="C:actin cytoskeleton"/>
    <property type="evidence" value="ECO:0007669"/>
    <property type="project" value="TreeGrafter"/>
</dbReference>
<name>A0A2A2LA47_9BILA</name>
<dbReference type="Proteomes" id="UP000218231">
    <property type="component" value="Unassembled WGS sequence"/>
</dbReference>
<reference evidence="1 2" key="1">
    <citation type="journal article" date="2017" name="Curr. Biol.">
        <title>Genome architecture and evolution of a unichromosomal asexual nematode.</title>
        <authorList>
            <person name="Fradin H."/>
            <person name="Zegar C."/>
            <person name="Gutwein M."/>
            <person name="Lucas J."/>
            <person name="Kovtun M."/>
            <person name="Corcoran D."/>
            <person name="Baugh L.R."/>
            <person name="Kiontke K."/>
            <person name="Gunsalus K."/>
            <person name="Fitch D.H."/>
            <person name="Piano F."/>
        </authorList>
    </citation>
    <scope>NUCLEOTIDE SEQUENCE [LARGE SCALE GENOMIC DNA]</scope>
    <source>
        <strain evidence="1">PF1309</strain>
    </source>
</reference>
<organism evidence="1 2">
    <name type="scientific">Diploscapter pachys</name>
    <dbReference type="NCBI Taxonomy" id="2018661"/>
    <lineage>
        <taxon>Eukaryota</taxon>
        <taxon>Metazoa</taxon>
        <taxon>Ecdysozoa</taxon>
        <taxon>Nematoda</taxon>
        <taxon>Chromadorea</taxon>
        <taxon>Rhabditida</taxon>
        <taxon>Rhabditina</taxon>
        <taxon>Rhabditomorpha</taxon>
        <taxon>Rhabditoidea</taxon>
        <taxon>Rhabditidae</taxon>
        <taxon>Diploscapter</taxon>
    </lineage>
</organism>
<accession>A0A2A2LA47</accession>
<dbReference type="AlphaFoldDB" id="A0A2A2LA47"/>
<dbReference type="OrthoDB" id="5787463at2759"/>
<dbReference type="CDD" id="cd00257">
    <property type="entry name" value="beta-trefoil_FSCN-like"/>
    <property type="match status" value="1"/>
</dbReference>
<protein>
    <submittedName>
        <fullName evidence="1">Uncharacterized protein</fullName>
    </submittedName>
</protein>